<dbReference type="Proteomes" id="UP001597400">
    <property type="component" value="Unassembled WGS sequence"/>
</dbReference>
<dbReference type="EMBL" id="JBHUGS010000002">
    <property type="protein sequence ID" value="MFD1950674.1"/>
    <property type="molecule type" value="Genomic_DNA"/>
</dbReference>
<comment type="caution">
    <text evidence="2">The sequence shown here is derived from an EMBL/GenBank/DDBJ whole genome shotgun (WGS) entry which is preliminary data.</text>
</comment>
<evidence type="ECO:0000313" key="2">
    <source>
        <dbReference type="EMBL" id="MFD1950674.1"/>
    </source>
</evidence>
<keyword evidence="3" id="KW-1185">Reference proteome</keyword>
<gene>
    <name evidence="2" type="ORF">ACFSGX_07830</name>
</gene>
<accession>A0ABW4TZ45</accession>
<organism evidence="2 3">
    <name type="scientific">Sphingomonas arantia</name>
    <dbReference type="NCBI Taxonomy" id="1460676"/>
    <lineage>
        <taxon>Bacteria</taxon>
        <taxon>Pseudomonadati</taxon>
        <taxon>Pseudomonadota</taxon>
        <taxon>Alphaproteobacteria</taxon>
        <taxon>Sphingomonadales</taxon>
        <taxon>Sphingomonadaceae</taxon>
        <taxon>Sphingomonas</taxon>
    </lineage>
</organism>
<evidence type="ECO:0000256" key="1">
    <source>
        <dbReference type="SAM" id="MobiDB-lite"/>
    </source>
</evidence>
<feature type="region of interest" description="Disordered" evidence="1">
    <location>
        <begin position="161"/>
        <end position="240"/>
    </location>
</feature>
<reference evidence="3" key="1">
    <citation type="journal article" date="2019" name="Int. J. Syst. Evol. Microbiol.">
        <title>The Global Catalogue of Microorganisms (GCM) 10K type strain sequencing project: providing services to taxonomists for standard genome sequencing and annotation.</title>
        <authorList>
            <consortium name="The Broad Institute Genomics Platform"/>
            <consortium name="The Broad Institute Genome Sequencing Center for Infectious Disease"/>
            <person name="Wu L."/>
            <person name="Ma J."/>
        </authorList>
    </citation>
    <scope>NUCLEOTIDE SEQUENCE [LARGE SCALE GENOMIC DNA]</scope>
    <source>
        <strain evidence="3">CGMCC 1.12702</strain>
    </source>
</reference>
<sequence>MTAAPAPLTPLDCDLRDFPRMMIDIGRLRGSDFDAMPNDGAWRAGLNLWMSAWHVVPAGSLTNDDATLAKAAGLGRDLRTWAEVKEDALRGFVLCGDGRLYHPVVAEIAIESWLEKLFQRLSSGAGNARRWGGTFDSSKVEEDIAAAVQLLRNLAPNSKSLAKVRRRQVRQNADGIPSGSEAIPSGPNDDPTGIDSSSHRDSHRDNNPVPVGSQGTGTGTGNNKKSSEANASGTDAPTDPVKQVFDLGVALLTDAGTKPQPARGLVGKWRKEFGDGAVLAALLDCRSRGISDPAAWVIKRLQAAGPTSGNAALYAHAARYAALEKNPRTGETS</sequence>
<evidence type="ECO:0008006" key="4">
    <source>
        <dbReference type="Google" id="ProtNLM"/>
    </source>
</evidence>
<name>A0ABW4TZ45_9SPHN</name>
<feature type="compositionally biased region" description="Basic and acidic residues" evidence="1">
    <location>
        <begin position="197"/>
        <end position="206"/>
    </location>
</feature>
<evidence type="ECO:0000313" key="3">
    <source>
        <dbReference type="Proteomes" id="UP001597400"/>
    </source>
</evidence>
<feature type="compositionally biased region" description="Polar residues" evidence="1">
    <location>
        <begin position="222"/>
        <end position="235"/>
    </location>
</feature>
<dbReference type="RefSeq" id="WP_380928870.1">
    <property type="nucleotide sequence ID" value="NZ_JBHUGS010000002.1"/>
</dbReference>
<proteinExistence type="predicted"/>
<protein>
    <recommendedName>
        <fullName evidence="4">DUF1376 domain-containing protein</fullName>
    </recommendedName>
</protein>